<dbReference type="SUPFAM" id="SSF51905">
    <property type="entry name" value="FAD/NAD(P)-binding domain"/>
    <property type="match status" value="1"/>
</dbReference>
<dbReference type="InterPro" id="IPR006905">
    <property type="entry name" value="Flavin_halogenase"/>
</dbReference>
<name>A0ABV6BFT1_9GAMM</name>
<comment type="caution">
    <text evidence="1">The sequence shown here is derived from an EMBL/GenBank/DDBJ whole genome shotgun (WGS) entry which is preliminary data.</text>
</comment>
<organism evidence="1 2">
    <name type="scientific">Rheinheimera tilapiae</name>
    <dbReference type="NCBI Taxonomy" id="875043"/>
    <lineage>
        <taxon>Bacteria</taxon>
        <taxon>Pseudomonadati</taxon>
        <taxon>Pseudomonadota</taxon>
        <taxon>Gammaproteobacteria</taxon>
        <taxon>Chromatiales</taxon>
        <taxon>Chromatiaceae</taxon>
        <taxon>Rheinheimera</taxon>
    </lineage>
</organism>
<keyword evidence="2" id="KW-1185">Reference proteome</keyword>
<dbReference type="Pfam" id="PF04820">
    <property type="entry name" value="Trp_halogenase"/>
    <property type="match status" value="1"/>
</dbReference>
<reference evidence="1 2" key="1">
    <citation type="submission" date="2024-09" db="EMBL/GenBank/DDBJ databases">
        <authorList>
            <person name="Sun Q."/>
            <person name="Mori K."/>
        </authorList>
    </citation>
    <scope>NUCLEOTIDE SEQUENCE [LARGE SCALE GENOMIC DNA]</scope>
    <source>
        <strain evidence="1 2">KCTC 23315</strain>
    </source>
</reference>
<dbReference type="InterPro" id="IPR050816">
    <property type="entry name" value="Flavin-dep_Halogenase_NPB"/>
</dbReference>
<dbReference type="InterPro" id="IPR036188">
    <property type="entry name" value="FAD/NAD-bd_sf"/>
</dbReference>
<gene>
    <name evidence="1" type="ORF">ACFFJP_15625</name>
</gene>
<sequence>MQSQPQNKNKNKNNNMAEQPIQTVVIVGGGNAGWLTAGRIAAKHNCQAGAIRVVLIESPGVPPIGVGEGTWPTMRSTLLALGISETEFIRECDATFKQGAKFARWVNGAADDFYYHPLVLPQGFGKADMAAYWLQGKTAADLAGPLSSFSNDLCYQEAICEQGLAPKTIRHAEYAAVANYAYHLDSGKFGLFLQRHCIEKLGVEHIQDDVIAVQSADNGDIAAVQTQNHGLIAGDLFVDCTGFKSLLLGEHYQVPFKRCDDVLFIDTALAVQVPYATQDAPIASHTISTAQDCGWIWDIGLQHRRGVGYVYASRYCSEQQARDTLAAYVGPQIAELAVRKIPIVSGHRQHFWQNNCVAVGLSAGFLEPLEASALVLVELSAQMIAEQLPATRGVMDIVARRFNETFLYRWDKIIDFLKLHYILSQRNDSAFWRDNRDPATIPQSLLDLMQLWAHRAPGDLDFTSNNEVFPAASYQYVLYGMGFRSDTSRLRHQLTNWDFATAQLQQNRKMIDQALTLLPTHRELINKIRQYGFQTI</sequence>
<keyword evidence="1" id="KW-0560">Oxidoreductase</keyword>
<dbReference type="Proteomes" id="UP001589813">
    <property type="component" value="Unassembled WGS sequence"/>
</dbReference>
<dbReference type="EMBL" id="JBHLXP010000004">
    <property type="protein sequence ID" value="MFC0049728.1"/>
    <property type="molecule type" value="Genomic_DNA"/>
</dbReference>
<proteinExistence type="predicted"/>
<dbReference type="PANTHER" id="PTHR43747:SF4">
    <property type="entry name" value="FLAVIN-DEPENDENT TRYPTOPHAN HALOGENASE"/>
    <property type="match status" value="1"/>
</dbReference>
<evidence type="ECO:0000313" key="2">
    <source>
        <dbReference type="Proteomes" id="UP001589813"/>
    </source>
</evidence>
<dbReference type="PIRSF" id="PIRSF011396">
    <property type="entry name" value="Trp_halogenase"/>
    <property type="match status" value="1"/>
</dbReference>
<dbReference type="GO" id="GO:0016491">
    <property type="term" value="F:oxidoreductase activity"/>
    <property type="evidence" value="ECO:0007669"/>
    <property type="project" value="UniProtKB-KW"/>
</dbReference>
<protein>
    <submittedName>
        <fullName evidence="1">Tryptophan halogenase family protein</fullName>
        <ecNumber evidence="1">1.14.19.-</ecNumber>
    </submittedName>
</protein>
<dbReference type="EC" id="1.14.19.-" evidence="1"/>
<dbReference type="PANTHER" id="PTHR43747">
    <property type="entry name" value="FAD-BINDING PROTEIN"/>
    <property type="match status" value="1"/>
</dbReference>
<evidence type="ECO:0000313" key="1">
    <source>
        <dbReference type="EMBL" id="MFC0049728.1"/>
    </source>
</evidence>
<dbReference type="Gene3D" id="3.50.50.60">
    <property type="entry name" value="FAD/NAD(P)-binding domain"/>
    <property type="match status" value="1"/>
</dbReference>
<dbReference type="RefSeq" id="WP_377246141.1">
    <property type="nucleotide sequence ID" value="NZ_JBHLXP010000004.1"/>
</dbReference>
<accession>A0ABV6BFT1</accession>
<dbReference type="InterPro" id="IPR033856">
    <property type="entry name" value="Trp_halogen"/>
</dbReference>